<accession>A0AAE1UWE3</accession>
<evidence type="ECO:0000313" key="1">
    <source>
        <dbReference type="EMBL" id="KAK4339669.1"/>
    </source>
</evidence>
<proteinExistence type="predicted"/>
<evidence type="ECO:0000313" key="2">
    <source>
        <dbReference type="Proteomes" id="UP001291623"/>
    </source>
</evidence>
<comment type="caution">
    <text evidence="1">The sequence shown here is derived from an EMBL/GenBank/DDBJ whole genome shotgun (WGS) entry which is preliminary data.</text>
</comment>
<reference evidence="1" key="1">
    <citation type="submission" date="2023-12" db="EMBL/GenBank/DDBJ databases">
        <title>Genome assembly of Anisodus tanguticus.</title>
        <authorList>
            <person name="Wang Y.-J."/>
        </authorList>
    </citation>
    <scope>NUCLEOTIDE SEQUENCE</scope>
    <source>
        <strain evidence="1">KB-2021</strain>
        <tissue evidence="1">Leaf</tissue>
    </source>
</reference>
<protein>
    <submittedName>
        <fullName evidence="1">Uncharacterized protein</fullName>
    </submittedName>
</protein>
<sequence>MSPPTCLATFPLSKMPSYTQTFLVSRKTFSVISSCSSLNFLMNVSSSTASMDEEA</sequence>
<organism evidence="1 2">
    <name type="scientific">Anisodus tanguticus</name>
    <dbReference type="NCBI Taxonomy" id="243964"/>
    <lineage>
        <taxon>Eukaryota</taxon>
        <taxon>Viridiplantae</taxon>
        <taxon>Streptophyta</taxon>
        <taxon>Embryophyta</taxon>
        <taxon>Tracheophyta</taxon>
        <taxon>Spermatophyta</taxon>
        <taxon>Magnoliopsida</taxon>
        <taxon>eudicotyledons</taxon>
        <taxon>Gunneridae</taxon>
        <taxon>Pentapetalae</taxon>
        <taxon>asterids</taxon>
        <taxon>lamiids</taxon>
        <taxon>Solanales</taxon>
        <taxon>Solanaceae</taxon>
        <taxon>Solanoideae</taxon>
        <taxon>Hyoscyameae</taxon>
        <taxon>Anisodus</taxon>
    </lineage>
</organism>
<dbReference type="AlphaFoldDB" id="A0AAE1UWE3"/>
<dbReference type="EMBL" id="JAVYJV010000023">
    <property type="protein sequence ID" value="KAK4339669.1"/>
    <property type="molecule type" value="Genomic_DNA"/>
</dbReference>
<gene>
    <name evidence="1" type="ORF">RND71_041131</name>
</gene>
<keyword evidence="2" id="KW-1185">Reference proteome</keyword>
<name>A0AAE1UWE3_9SOLA</name>
<dbReference type="Proteomes" id="UP001291623">
    <property type="component" value="Unassembled WGS sequence"/>
</dbReference>